<gene>
    <name evidence="5" type="ORF">H9804_04025</name>
</gene>
<feature type="domain" description="ABC transporter" evidence="4">
    <location>
        <begin position="2"/>
        <end position="217"/>
    </location>
</feature>
<reference evidence="5" key="2">
    <citation type="submission" date="2021-04" db="EMBL/GenBank/DDBJ databases">
        <authorList>
            <person name="Gilroy R."/>
        </authorList>
    </citation>
    <scope>NUCLEOTIDE SEQUENCE</scope>
    <source>
        <strain evidence="5">ChiW4-1371</strain>
    </source>
</reference>
<dbReference type="PANTHER" id="PTHR42855">
    <property type="entry name" value="ABC TRANSPORTER ATP-BINDING SUBUNIT"/>
    <property type="match status" value="1"/>
</dbReference>
<evidence type="ECO:0000259" key="4">
    <source>
        <dbReference type="PROSITE" id="PS50893"/>
    </source>
</evidence>
<dbReference type="InterPro" id="IPR017871">
    <property type="entry name" value="ABC_transporter-like_CS"/>
</dbReference>
<feature type="domain" description="ABC transporter" evidence="4">
    <location>
        <begin position="283"/>
        <end position="499"/>
    </location>
</feature>
<keyword evidence="2 5" id="KW-0067">ATP-binding</keyword>
<dbReference type="SMART" id="SM00382">
    <property type="entry name" value="AAA"/>
    <property type="match status" value="2"/>
</dbReference>
<evidence type="ECO:0000313" key="5">
    <source>
        <dbReference type="EMBL" id="HIZ89089.1"/>
    </source>
</evidence>
<dbReference type="EMBL" id="DXAQ01000062">
    <property type="protein sequence ID" value="HIZ89089.1"/>
    <property type="molecule type" value="Genomic_DNA"/>
</dbReference>
<sequence length="611" mass="69787">MISFDNVSKSYGSKVLFENVTFNINKGERIGLVGRNGNGKTTLMRIITGEEEADSGKVSIPKNYKIGFLKQHIKFSKSTVIEEAMLGLSEEESHDRWKAEKILSGLGFSSSDMEKEPSSFSGGFQVRLMLAQTLLSSPDLLLLDEPTNYLDIVSLRWLKGFLNSWKGELLLITHDRQFMDDIVTHIAGIHRCRIRKMEGKTDKFYEQIARDEEIYEKTRINDEQKRKDLEQYITRFRAKARLAGLVQSRIKTLNKMEKKEKLEAIKNLEFSFKYKPVTSKQIMRAENISFSYDSRKFLIKDLSIIIGSEDKIAVIGKNGKGKSTLLKVLAGILPATSGNVIYHTGCLKGYYEQTNVSSLNPDNTIEEEIQSVSDNFDRTYVRNICGAMLFEQDAALKKIKVLSGGEKSRVMLGKIIASPLNVLMLDETTNHLDMDACDSLIEAVDNFPGAVIMVTHNEMFLHALANRLIVFQDEYPYIFEGTYEEFLEKEGWQEETAVKIKEVKNKLTKKDARKLRSEIIAEKNRVLKPLEQLVESLENEISECENEVEELNNLLIEASSKNDGILIGDYGRRLAELNKKIDDDFIKLDNAYTELESYKKEYEEKLNQIEE</sequence>
<dbReference type="PANTHER" id="PTHR42855:SF2">
    <property type="entry name" value="DRUG RESISTANCE ABC TRANSPORTER,ATP-BINDING PROTEIN"/>
    <property type="match status" value="1"/>
</dbReference>
<dbReference type="AlphaFoldDB" id="A0A9D2KA94"/>
<dbReference type="InterPro" id="IPR032781">
    <property type="entry name" value="ABC_tran_Xtn"/>
</dbReference>
<dbReference type="InterPro" id="IPR027417">
    <property type="entry name" value="P-loop_NTPase"/>
</dbReference>
<dbReference type="Pfam" id="PF00005">
    <property type="entry name" value="ABC_tran"/>
    <property type="match status" value="2"/>
</dbReference>
<dbReference type="CDD" id="cd03221">
    <property type="entry name" value="ABCF_EF-3"/>
    <property type="match status" value="2"/>
</dbReference>
<dbReference type="InterPro" id="IPR051309">
    <property type="entry name" value="ABCF_ATPase"/>
</dbReference>
<dbReference type="GO" id="GO:0016887">
    <property type="term" value="F:ATP hydrolysis activity"/>
    <property type="evidence" value="ECO:0007669"/>
    <property type="project" value="InterPro"/>
</dbReference>
<protein>
    <submittedName>
        <fullName evidence="5">ATP-binding cassette domain-containing protein</fullName>
    </submittedName>
</protein>
<proteinExistence type="predicted"/>
<dbReference type="SUPFAM" id="SSF52540">
    <property type="entry name" value="P-loop containing nucleoside triphosphate hydrolases"/>
    <property type="match status" value="2"/>
</dbReference>
<dbReference type="GO" id="GO:0005524">
    <property type="term" value="F:ATP binding"/>
    <property type="evidence" value="ECO:0007669"/>
    <property type="project" value="UniProtKB-KW"/>
</dbReference>
<comment type="caution">
    <text evidence="5">The sequence shown here is derived from an EMBL/GenBank/DDBJ whole genome shotgun (WGS) entry which is preliminary data.</text>
</comment>
<feature type="coiled-coil region" evidence="3">
    <location>
        <begin position="520"/>
        <end position="561"/>
    </location>
</feature>
<dbReference type="Gene3D" id="3.40.50.300">
    <property type="entry name" value="P-loop containing nucleotide triphosphate hydrolases"/>
    <property type="match status" value="2"/>
</dbReference>
<accession>A0A9D2KA94</accession>
<keyword evidence="1" id="KW-0547">Nucleotide-binding</keyword>
<name>A0A9D2KA94_9BACT</name>
<organism evidence="5 6">
    <name type="scientific">Candidatus Mucispirillum faecigallinarum</name>
    <dbReference type="NCBI Taxonomy" id="2838699"/>
    <lineage>
        <taxon>Bacteria</taxon>
        <taxon>Pseudomonadati</taxon>
        <taxon>Deferribacterota</taxon>
        <taxon>Deferribacteres</taxon>
        <taxon>Deferribacterales</taxon>
        <taxon>Mucispirillaceae</taxon>
        <taxon>Mucispirillum</taxon>
    </lineage>
</organism>
<dbReference type="PROSITE" id="PS50893">
    <property type="entry name" value="ABC_TRANSPORTER_2"/>
    <property type="match status" value="2"/>
</dbReference>
<dbReference type="PROSITE" id="PS00211">
    <property type="entry name" value="ABC_TRANSPORTER_1"/>
    <property type="match status" value="1"/>
</dbReference>
<evidence type="ECO:0000313" key="6">
    <source>
        <dbReference type="Proteomes" id="UP000824176"/>
    </source>
</evidence>
<dbReference type="Proteomes" id="UP000824176">
    <property type="component" value="Unassembled WGS sequence"/>
</dbReference>
<evidence type="ECO:0000256" key="2">
    <source>
        <dbReference type="ARBA" id="ARBA00022840"/>
    </source>
</evidence>
<dbReference type="InterPro" id="IPR003439">
    <property type="entry name" value="ABC_transporter-like_ATP-bd"/>
</dbReference>
<evidence type="ECO:0000256" key="3">
    <source>
        <dbReference type="SAM" id="Coils"/>
    </source>
</evidence>
<keyword evidence="3" id="KW-0175">Coiled coil</keyword>
<dbReference type="InterPro" id="IPR003593">
    <property type="entry name" value="AAA+_ATPase"/>
</dbReference>
<evidence type="ECO:0000256" key="1">
    <source>
        <dbReference type="ARBA" id="ARBA00022741"/>
    </source>
</evidence>
<dbReference type="Pfam" id="PF12848">
    <property type="entry name" value="ABC_tran_Xtn"/>
    <property type="match status" value="1"/>
</dbReference>
<reference evidence="5" key="1">
    <citation type="journal article" date="2021" name="PeerJ">
        <title>Extensive microbial diversity within the chicken gut microbiome revealed by metagenomics and culture.</title>
        <authorList>
            <person name="Gilroy R."/>
            <person name="Ravi A."/>
            <person name="Getino M."/>
            <person name="Pursley I."/>
            <person name="Horton D.L."/>
            <person name="Alikhan N.F."/>
            <person name="Baker D."/>
            <person name="Gharbi K."/>
            <person name="Hall N."/>
            <person name="Watson M."/>
            <person name="Adriaenssens E.M."/>
            <person name="Foster-Nyarko E."/>
            <person name="Jarju S."/>
            <person name="Secka A."/>
            <person name="Antonio M."/>
            <person name="Oren A."/>
            <person name="Chaudhuri R.R."/>
            <person name="La Ragione R."/>
            <person name="Hildebrand F."/>
            <person name="Pallen M.J."/>
        </authorList>
    </citation>
    <scope>NUCLEOTIDE SEQUENCE</scope>
    <source>
        <strain evidence="5">ChiW4-1371</strain>
    </source>
</reference>